<evidence type="ECO:0000313" key="2">
    <source>
        <dbReference type="EMBL" id="MEQ2258838.1"/>
    </source>
</evidence>
<protein>
    <submittedName>
        <fullName evidence="2">Uncharacterized protein</fullName>
    </submittedName>
</protein>
<proteinExistence type="predicted"/>
<organism evidence="2 3">
    <name type="scientific">Xenotaenia resolanae</name>
    <dbReference type="NCBI Taxonomy" id="208358"/>
    <lineage>
        <taxon>Eukaryota</taxon>
        <taxon>Metazoa</taxon>
        <taxon>Chordata</taxon>
        <taxon>Craniata</taxon>
        <taxon>Vertebrata</taxon>
        <taxon>Euteleostomi</taxon>
        <taxon>Actinopterygii</taxon>
        <taxon>Neopterygii</taxon>
        <taxon>Teleostei</taxon>
        <taxon>Neoteleostei</taxon>
        <taxon>Acanthomorphata</taxon>
        <taxon>Ovalentaria</taxon>
        <taxon>Atherinomorphae</taxon>
        <taxon>Cyprinodontiformes</taxon>
        <taxon>Goodeidae</taxon>
        <taxon>Xenotaenia</taxon>
    </lineage>
</organism>
<feature type="region of interest" description="Disordered" evidence="1">
    <location>
        <begin position="1"/>
        <end position="29"/>
    </location>
</feature>
<reference evidence="2 3" key="1">
    <citation type="submission" date="2021-06" db="EMBL/GenBank/DDBJ databases">
        <authorList>
            <person name="Palmer J.M."/>
        </authorList>
    </citation>
    <scope>NUCLEOTIDE SEQUENCE [LARGE SCALE GENOMIC DNA]</scope>
    <source>
        <strain evidence="2 3">XR_2019</strain>
        <tissue evidence="2">Muscle</tissue>
    </source>
</reference>
<keyword evidence="3" id="KW-1185">Reference proteome</keyword>
<evidence type="ECO:0000256" key="1">
    <source>
        <dbReference type="SAM" id="MobiDB-lite"/>
    </source>
</evidence>
<name>A0ABV0VRB6_9TELE</name>
<sequence>MVTNSNTSTMHDEQLKTRHSGATDELEGPKKPSVCFLSCWMNSGVRHVVCLLHFSLNNLLLTTVMNSPQYTTLSRCVCIPLKTVDVYSTRTTESIEGPLPASSGWSYTQMFLSFAN</sequence>
<gene>
    <name evidence="2" type="ORF">XENORESO_003011</name>
</gene>
<dbReference type="EMBL" id="JAHRIM010001519">
    <property type="protein sequence ID" value="MEQ2258838.1"/>
    <property type="molecule type" value="Genomic_DNA"/>
</dbReference>
<accession>A0ABV0VRB6</accession>
<evidence type="ECO:0000313" key="3">
    <source>
        <dbReference type="Proteomes" id="UP001444071"/>
    </source>
</evidence>
<comment type="caution">
    <text evidence="2">The sequence shown here is derived from an EMBL/GenBank/DDBJ whole genome shotgun (WGS) entry which is preliminary data.</text>
</comment>
<dbReference type="Proteomes" id="UP001444071">
    <property type="component" value="Unassembled WGS sequence"/>
</dbReference>